<dbReference type="Proteomes" id="UP000232722">
    <property type="component" value="Unassembled WGS sequence"/>
</dbReference>
<evidence type="ECO:0000313" key="3">
    <source>
        <dbReference type="Proteomes" id="UP000232688"/>
    </source>
</evidence>
<gene>
    <name evidence="2" type="ORF">RhiirA1_543324</name>
    <name evidence="1" type="ORF">RhiirA5_507814</name>
</gene>
<dbReference type="VEuPathDB" id="FungiDB:FUN_003725"/>
<evidence type="ECO:0000313" key="1">
    <source>
        <dbReference type="EMBL" id="PKB93863.1"/>
    </source>
</evidence>
<evidence type="ECO:0000313" key="2">
    <source>
        <dbReference type="EMBL" id="PKC53017.1"/>
    </source>
</evidence>
<reference evidence="2 3" key="3">
    <citation type="submission" date="2017-10" db="EMBL/GenBank/DDBJ databases">
        <title>Extensive intraspecific genome diversity in a model arbuscular mycorrhizal fungus.</title>
        <authorList>
            <person name="Chen E.C.H."/>
            <person name="Morin E."/>
            <person name="Baudet D."/>
            <person name="Noel J."/>
            <person name="Ndikumana S."/>
            <person name="Charron P."/>
            <person name="St-Onge C."/>
            <person name="Giorgi J."/>
            <person name="Grigoriev I.V."/>
            <person name="Roux C."/>
            <person name="Martin F.M."/>
            <person name="Corradi N."/>
        </authorList>
    </citation>
    <scope>NUCLEOTIDE SEQUENCE [LARGE SCALE GENOMIC DNA]</scope>
    <source>
        <strain evidence="2 3">A1</strain>
    </source>
</reference>
<dbReference type="OrthoDB" id="2419021at2759"/>
<comment type="caution">
    <text evidence="1">The sequence shown here is derived from an EMBL/GenBank/DDBJ whole genome shotgun (WGS) entry which is preliminary data.</text>
</comment>
<reference evidence="1 4" key="2">
    <citation type="submission" date="2017-09" db="EMBL/GenBank/DDBJ databases">
        <title>Extensive intraspecific genome diversity in a model arbuscular mycorrhizal fungus.</title>
        <authorList>
            <person name="Chen E.C."/>
            <person name="Morin E."/>
            <person name="Beaudet D."/>
            <person name="Noel J."/>
            <person name="Ndikumana S."/>
            <person name="Charron P."/>
            <person name="St-Onge C."/>
            <person name="Giorgi J."/>
            <person name="Grigoriev I.V."/>
            <person name="Roux C."/>
            <person name="Martin F.M."/>
            <person name="Corradi N."/>
        </authorList>
    </citation>
    <scope>NUCLEOTIDE SEQUENCE [LARGE SCALE GENOMIC DNA]</scope>
    <source>
        <strain evidence="1 4">A5</strain>
    </source>
</reference>
<organism evidence="1 4">
    <name type="scientific">Rhizophagus irregularis</name>
    <dbReference type="NCBI Taxonomy" id="588596"/>
    <lineage>
        <taxon>Eukaryota</taxon>
        <taxon>Fungi</taxon>
        <taxon>Fungi incertae sedis</taxon>
        <taxon>Mucoromycota</taxon>
        <taxon>Glomeromycotina</taxon>
        <taxon>Glomeromycetes</taxon>
        <taxon>Glomerales</taxon>
        <taxon>Glomeraceae</taxon>
        <taxon>Rhizophagus</taxon>
    </lineage>
</organism>
<reference evidence="1 4" key="1">
    <citation type="submission" date="2016-04" db="EMBL/GenBank/DDBJ databases">
        <title>Genome analyses suggest a sexual origin of heterokaryosis in a supposedly ancient asexual fungus.</title>
        <authorList>
            <person name="Ropars J."/>
            <person name="Sedzielewska K."/>
            <person name="Noel J."/>
            <person name="Charron P."/>
            <person name="Farinelli L."/>
            <person name="Marton T."/>
            <person name="Kruger M."/>
            <person name="Pelin A."/>
            <person name="Brachmann A."/>
            <person name="Corradi N."/>
        </authorList>
    </citation>
    <scope>NUCLEOTIDE SEQUENCE [LARGE SCALE GENOMIC DNA]</scope>
    <source>
        <strain evidence="1 4">A5</strain>
    </source>
</reference>
<dbReference type="AlphaFoldDB" id="A0A2N0NH00"/>
<dbReference type="VEuPathDB" id="FungiDB:RhiirA1_543324"/>
<protein>
    <submittedName>
        <fullName evidence="1">Uncharacterized protein</fullName>
    </submittedName>
</protein>
<proteinExistence type="predicted"/>
<dbReference type="EMBL" id="LLXJ01007102">
    <property type="protein sequence ID" value="PKB93863.1"/>
    <property type="molecule type" value="Genomic_DNA"/>
</dbReference>
<dbReference type="EMBL" id="LLXH01004797">
    <property type="protein sequence ID" value="PKC53017.1"/>
    <property type="molecule type" value="Genomic_DNA"/>
</dbReference>
<reference evidence="2 3" key="4">
    <citation type="submission" date="2017-10" db="EMBL/GenBank/DDBJ databases">
        <title>Genome analyses suggest a sexual origin of heterokaryosis in a supposedly ancient asexual fungus.</title>
        <authorList>
            <person name="Corradi N."/>
            <person name="Sedzielewska K."/>
            <person name="Noel J."/>
            <person name="Charron P."/>
            <person name="Farinelli L."/>
            <person name="Marton T."/>
            <person name="Kruger M."/>
            <person name="Pelin A."/>
            <person name="Brachmann A."/>
            <person name="Corradi N."/>
        </authorList>
    </citation>
    <scope>NUCLEOTIDE SEQUENCE [LARGE SCALE GENOMIC DNA]</scope>
    <source>
        <strain evidence="2 3">A1</strain>
    </source>
</reference>
<name>A0A2N0NH00_9GLOM</name>
<evidence type="ECO:0000313" key="4">
    <source>
        <dbReference type="Proteomes" id="UP000232722"/>
    </source>
</evidence>
<dbReference type="Proteomes" id="UP000232688">
    <property type="component" value="Unassembled WGS sequence"/>
</dbReference>
<accession>A0A2N0NH00</accession>
<sequence>MRSLPVPPGKCLSTEYVNSTTPMLRRCGKGHEWSTTLYLIKNKGKWCSQCSGNFPCGLSEAKEIAHSKGASADQIS</sequence>